<accession>A0ABR6EYF2</accession>
<name>A0ABR6EYF2_9SPHI</name>
<dbReference type="EMBL" id="WNXC01000005">
    <property type="protein sequence ID" value="MBB2150303.1"/>
    <property type="molecule type" value="Genomic_DNA"/>
</dbReference>
<sequence length="145" mass="16396">MDKIYHILKSAHSGWRYLVLIMLVLAIVQALAGWLGKKPYTEGNRKFNVFTLIFVHVQILFGLGLYFLSPLVQAGIRYWKMEHIGMMIFAAILVTVGNARSKRSEDAASKHRTIALYFGLALIVIVASIIQMVQLDPTRTFWGVS</sequence>
<reference evidence="2 3" key="1">
    <citation type="submission" date="2019-11" db="EMBL/GenBank/DDBJ databases">
        <title>Description of Pedobacter sp. LMG 31462T.</title>
        <authorList>
            <person name="Carlier A."/>
            <person name="Qi S."/>
            <person name="Vandamme P."/>
        </authorList>
    </citation>
    <scope>NUCLEOTIDE SEQUENCE [LARGE SCALE GENOMIC DNA]</scope>
    <source>
        <strain evidence="2 3">LMG 31462</strain>
    </source>
</reference>
<keyword evidence="1" id="KW-0812">Transmembrane</keyword>
<keyword evidence="1" id="KW-1133">Transmembrane helix</keyword>
<feature type="transmembrane region" description="Helical" evidence="1">
    <location>
        <begin position="47"/>
        <end position="68"/>
    </location>
</feature>
<gene>
    <name evidence="2" type="ORF">GM920_15500</name>
</gene>
<evidence type="ECO:0000313" key="3">
    <source>
        <dbReference type="Proteomes" id="UP000636110"/>
    </source>
</evidence>
<protein>
    <submittedName>
        <fullName evidence="2">Cytochrome B</fullName>
    </submittedName>
</protein>
<feature type="transmembrane region" description="Helical" evidence="1">
    <location>
        <begin position="15"/>
        <end position="35"/>
    </location>
</feature>
<proteinExistence type="predicted"/>
<dbReference type="Proteomes" id="UP000636110">
    <property type="component" value="Unassembled WGS sequence"/>
</dbReference>
<evidence type="ECO:0000313" key="2">
    <source>
        <dbReference type="EMBL" id="MBB2150303.1"/>
    </source>
</evidence>
<feature type="transmembrane region" description="Helical" evidence="1">
    <location>
        <begin position="83"/>
        <end position="101"/>
    </location>
</feature>
<keyword evidence="3" id="KW-1185">Reference proteome</keyword>
<organism evidence="2 3">
    <name type="scientific">Pedobacter gandavensis</name>
    <dbReference type="NCBI Taxonomy" id="2679963"/>
    <lineage>
        <taxon>Bacteria</taxon>
        <taxon>Pseudomonadati</taxon>
        <taxon>Bacteroidota</taxon>
        <taxon>Sphingobacteriia</taxon>
        <taxon>Sphingobacteriales</taxon>
        <taxon>Sphingobacteriaceae</taxon>
        <taxon>Pedobacter</taxon>
    </lineage>
</organism>
<feature type="transmembrane region" description="Helical" evidence="1">
    <location>
        <begin position="113"/>
        <end position="133"/>
    </location>
</feature>
<evidence type="ECO:0000256" key="1">
    <source>
        <dbReference type="SAM" id="Phobius"/>
    </source>
</evidence>
<comment type="caution">
    <text evidence="2">The sequence shown here is derived from an EMBL/GenBank/DDBJ whole genome shotgun (WGS) entry which is preliminary data.</text>
</comment>
<keyword evidence="1" id="KW-0472">Membrane</keyword>
<dbReference type="RefSeq" id="WP_182959108.1">
    <property type="nucleotide sequence ID" value="NZ_WNXC01000005.1"/>
</dbReference>